<protein>
    <submittedName>
        <fullName evidence="1">Uncharacterized protein</fullName>
    </submittedName>
</protein>
<proteinExistence type="predicted"/>
<dbReference type="EMBL" id="GGEC01062308">
    <property type="protein sequence ID" value="MBX42792.1"/>
    <property type="molecule type" value="Transcribed_RNA"/>
</dbReference>
<sequence length="60" mass="7049">MIGLRQLMNSCVLLLYHHEKFNISEFGISPRTHIFKALTMIFITYLRTAQTRTLLIQSHT</sequence>
<name>A0A2P2NJY4_RHIMU</name>
<organism evidence="1">
    <name type="scientific">Rhizophora mucronata</name>
    <name type="common">Asiatic mangrove</name>
    <dbReference type="NCBI Taxonomy" id="61149"/>
    <lineage>
        <taxon>Eukaryota</taxon>
        <taxon>Viridiplantae</taxon>
        <taxon>Streptophyta</taxon>
        <taxon>Embryophyta</taxon>
        <taxon>Tracheophyta</taxon>
        <taxon>Spermatophyta</taxon>
        <taxon>Magnoliopsida</taxon>
        <taxon>eudicotyledons</taxon>
        <taxon>Gunneridae</taxon>
        <taxon>Pentapetalae</taxon>
        <taxon>rosids</taxon>
        <taxon>fabids</taxon>
        <taxon>Malpighiales</taxon>
        <taxon>Rhizophoraceae</taxon>
        <taxon>Rhizophora</taxon>
    </lineage>
</organism>
<accession>A0A2P2NJY4</accession>
<evidence type="ECO:0000313" key="1">
    <source>
        <dbReference type="EMBL" id="MBX42792.1"/>
    </source>
</evidence>
<reference evidence="1" key="1">
    <citation type="submission" date="2018-02" db="EMBL/GenBank/DDBJ databases">
        <title>Rhizophora mucronata_Transcriptome.</title>
        <authorList>
            <person name="Meera S.P."/>
            <person name="Sreeshan A."/>
            <person name="Augustine A."/>
        </authorList>
    </citation>
    <scope>NUCLEOTIDE SEQUENCE</scope>
    <source>
        <tissue evidence="1">Leaf</tissue>
    </source>
</reference>
<dbReference type="AlphaFoldDB" id="A0A2P2NJY4"/>